<dbReference type="SUPFAM" id="SSF52540">
    <property type="entry name" value="P-loop containing nucleoside triphosphate hydrolases"/>
    <property type="match status" value="1"/>
</dbReference>
<dbReference type="GO" id="GO:0005525">
    <property type="term" value="F:GTP binding"/>
    <property type="evidence" value="ECO:0007669"/>
    <property type="project" value="InterPro"/>
</dbReference>
<keyword evidence="4" id="KW-1185">Reference proteome</keyword>
<evidence type="ECO:0000256" key="1">
    <source>
        <dbReference type="SAM" id="Phobius"/>
    </source>
</evidence>
<accession>A0A1Y0CXM3</accession>
<feature type="domain" description="G" evidence="2">
    <location>
        <begin position="316"/>
        <end position="412"/>
    </location>
</feature>
<dbReference type="Gene3D" id="3.40.50.300">
    <property type="entry name" value="P-loop containing nucleotide triphosphate hydrolases"/>
    <property type="match status" value="1"/>
</dbReference>
<dbReference type="Proteomes" id="UP000243793">
    <property type="component" value="Chromosome"/>
</dbReference>
<dbReference type="InterPro" id="IPR027417">
    <property type="entry name" value="P-loop_NTPase"/>
</dbReference>
<feature type="transmembrane region" description="Helical" evidence="1">
    <location>
        <begin position="32"/>
        <end position="57"/>
    </location>
</feature>
<evidence type="ECO:0000313" key="3">
    <source>
        <dbReference type="EMBL" id="ART79657.1"/>
    </source>
</evidence>
<keyword evidence="1" id="KW-0812">Transmembrane</keyword>
<dbReference type="GO" id="GO:0005829">
    <property type="term" value="C:cytosol"/>
    <property type="evidence" value="ECO:0007669"/>
    <property type="project" value="TreeGrafter"/>
</dbReference>
<dbReference type="Pfam" id="PF01926">
    <property type="entry name" value="MMR_HSR1"/>
    <property type="match status" value="1"/>
</dbReference>
<evidence type="ECO:0000259" key="2">
    <source>
        <dbReference type="Pfam" id="PF01926"/>
    </source>
</evidence>
<dbReference type="KEGG" id="ocm:CBP12_05395"/>
<reference evidence="4" key="1">
    <citation type="submission" date="2017-05" db="EMBL/GenBank/DDBJ databases">
        <authorList>
            <person name="Sung H."/>
        </authorList>
    </citation>
    <scope>NUCLEOTIDE SEQUENCE [LARGE SCALE GENOMIC DNA]</scope>
    <source>
        <strain evidence="4">AMac2203</strain>
    </source>
</reference>
<dbReference type="InterPro" id="IPR006073">
    <property type="entry name" value="GTP-bd"/>
</dbReference>
<keyword evidence="1" id="KW-0472">Membrane</keyword>
<organism evidence="3 4">
    <name type="scientific">Oceanisphaera avium</name>
    <dbReference type="NCBI Taxonomy" id="1903694"/>
    <lineage>
        <taxon>Bacteria</taxon>
        <taxon>Pseudomonadati</taxon>
        <taxon>Pseudomonadota</taxon>
        <taxon>Gammaproteobacteria</taxon>
        <taxon>Aeromonadales</taxon>
        <taxon>Aeromonadaceae</taxon>
        <taxon>Oceanisphaera</taxon>
    </lineage>
</organism>
<dbReference type="GO" id="GO:0030488">
    <property type="term" value="P:tRNA methylation"/>
    <property type="evidence" value="ECO:0007669"/>
    <property type="project" value="TreeGrafter"/>
</dbReference>
<sequence length="556" mass="62552">MSQCLRKTCKPFIKRLLTKVKRPTLMKKTKRLYHTLALLAGDKGASLVLVSILPVLIMMGFGVGLAFKYGYLLLLSLVMSASVAVVVISLLLAKYWAAKQKAAEPALINAQSELVSASSDWSQQELDIWQQAKHYSRELLEQDSDWSHMDQHALLLFEFIAQKYNKKPLNFSIYEGLKLLEEISHRYRLVLKEHIPAIELIKVSHVKSGYEFYEQYGELGPVLWRALKGANYAKNLVINPGKAASDFICQQFSDNLTQDVVTEIQLKAKAALLDEVAAVAINLYSQRFSIAEQDLSASPTLLSDQEHLAPELEPIRIAIIGQVSAGKSSLTNVLKEQFSVEVGVLPTTAEMTVCEAMLGEVAVKFIDLPGLDGSSATQELLLHEYVNSDLVLWLVRANQPARALDREFKHAVDTYYGQAKNMSRQAPTVICIVNQVDKLNPVNDWQPPYDLKAPHNAKAQTISQALEYNKEILAPDFTLALSISENKPHFGVEDLKLLLNEQLLKSYNVQLNRKRKRAIDKRMSFREQGHRVAKSSKRLSKSVFKHLKNKYTNSPH</sequence>
<dbReference type="GO" id="GO:0002098">
    <property type="term" value="P:tRNA wobble uridine modification"/>
    <property type="evidence" value="ECO:0007669"/>
    <property type="project" value="TreeGrafter"/>
</dbReference>
<dbReference type="PANTHER" id="PTHR42714:SF2">
    <property type="entry name" value="TRNA MODIFICATION GTPASE GTPBP3, MITOCHONDRIAL"/>
    <property type="match status" value="1"/>
</dbReference>
<gene>
    <name evidence="3" type="ORF">CBP12_05395</name>
</gene>
<name>A0A1Y0CXM3_9GAMM</name>
<keyword evidence="1" id="KW-1133">Transmembrane helix</keyword>
<dbReference type="AlphaFoldDB" id="A0A1Y0CXM3"/>
<evidence type="ECO:0000313" key="4">
    <source>
        <dbReference type="Proteomes" id="UP000243793"/>
    </source>
</evidence>
<dbReference type="PANTHER" id="PTHR42714">
    <property type="entry name" value="TRNA MODIFICATION GTPASE GTPBP3"/>
    <property type="match status" value="1"/>
</dbReference>
<feature type="transmembrane region" description="Helical" evidence="1">
    <location>
        <begin position="69"/>
        <end position="93"/>
    </location>
</feature>
<dbReference type="EMBL" id="CP021376">
    <property type="protein sequence ID" value="ART79657.1"/>
    <property type="molecule type" value="Genomic_DNA"/>
</dbReference>
<protein>
    <recommendedName>
        <fullName evidence="2">G domain-containing protein</fullName>
    </recommendedName>
</protein>
<proteinExistence type="predicted"/>